<dbReference type="Gene3D" id="1.10.510.10">
    <property type="entry name" value="Transferase(Phosphotransferase) domain 1"/>
    <property type="match status" value="1"/>
</dbReference>
<keyword evidence="3" id="KW-0418">Kinase</keyword>
<dbReference type="GO" id="GO:0000407">
    <property type="term" value="C:phagophore assembly site"/>
    <property type="evidence" value="ECO:0007669"/>
    <property type="project" value="TreeGrafter"/>
</dbReference>
<sequence length="493" mass="55409">MTAEEFYNRFEFDPSMSGSLLGRGGFSSVHKVYDKVRRRYVAVKRSEVGAFQKFDLEREVKLAHEIDIHPNIIRYENVYRIADRAGAFDYAIMKYYAEGNLDDVLRKHELNDAARRQILSGILRGLAHLHQVPIIHRDFKTANILMDRDEKGNWIPVIADFGLSRLIDADMSFVLNNSQIAHTPSYAAPEQLLDNVAIRPNTDLWAFGVMTYKMVMGSLPFRIDGAKGEWDTSNKIRSLILEGKLPTDISTIQEPYKSIIRRCLVSDPDKRVKKAEELLKLLDKGHTATTPPPSPGPSPSFDGKTKVYSAPKPTVEPPKPSHIEPKPPVKKHFPWEMLALIASVVLVGWIFYWLATRSTPQPVVKNTVEIMTDTTIVSDTSSVSIASVSMPNKNSNENQSVAALPARPTNKPVYKSPPTGYLTIETMHDMYVYIDGQLQSKRAIAGQTNNYVLPATGQGTILKVERMDLPVSRSESITIIEGKVTLRRYDIDN</sequence>
<dbReference type="GO" id="GO:0005829">
    <property type="term" value="C:cytosol"/>
    <property type="evidence" value="ECO:0007669"/>
    <property type="project" value="TreeGrafter"/>
</dbReference>
<name>A0A344TT15_9BACT</name>
<evidence type="ECO:0000259" key="8">
    <source>
        <dbReference type="PROSITE" id="PS50011"/>
    </source>
</evidence>
<gene>
    <name evidence="9" type="ORF">DR864_28340</name>
</gene>
<evidence type="ECO:0000256" key="2">
    <source>
        <dbReference type="ARBA" id="ARBA00022741"/>
    </source>
</evidence>
<dbReference type="KEGG" id="run:DR864_28340"/>
<evidence type="ECO:0000313" key="9">
    <source>
        <dbReference type="EMBL" id="AXE21786.1"/>
    </source>
</evidence>
<dbReference type="AlphaFoldDB" id="A0A344TT15"/>
<feature type="transmembrane region" description="Helical" evidence="7">
    <location>
        <begin position="333"/>
        <end position="355"/>
    </location>
</feature>
<evidence type="ECO:0000256" key="1">
    <source>
        <dbReference type="ARBA" id="ARBA00022679"/>
    </source>
</evidence>
<protein>
    <recommendedName>
        <fullName evidence="8">Protein kinase domain-containing protein</fullName>
    </recommendedName>
</protein>
<dbReference type="Proteomes" id="UP000251993">
    <property type="component" value="Plasmid unnamed1"/>
</dbReference>
<dbReference type="PROSITE" id="PS50011">
    <property type="entry name" value="PROTEIN_KINASE_DOM"/>
    <property type="match status" value="1"/>
</dbReference>
<dbReference type="SUPFAM" id="SSF56112">
    <property type="entry name" value="Protein kinase-like (PK-like)"/>
    <property type="match status" value="1"/>
</dbReference>
<dbReference type="GO" id="GO:0004674">
    <property type="term" value="F:protein serine/threonine kinase activity"/>
    <property type="evidence" value="ECO:0007669"/>
    <property type="project" value="InterPro"/>
</dbReference>
<dbReference type="InterPro" id="IPR000719">
    <property type="entry name" value="Prot_kinase_dom"/>
</dbReference>
<reference evidence="9 10" key="1">
    <citation type="submission" date="2018-07" db="EMBL/GenBank/DDBJ databases">
        <title>Genome sequencing of Runella.</title>
        <authorList>
            <person name="Baek M.-G."/>
            <person name="Yi H."/>
        </authorList>
    </citation>
    <scope>NUCLEOTIDE SEQUENCE [LARGE SCALE GENOMIC DNA]</scope>
    <source>
        <strain evidence="9 10">HYN0085</strain>
        <plasmid evidence="9 10">unnamed1</plasmid>
    </source>
</reference>
<evidence type="ECO:0000256" key="6">
    <source>
        <dbReference type="SAM" id="MobiDB-lite"/>
    </source>
</evidence>
<dbReference type="CDD" id="cd14014">
    <property type="entry name" value="STKc_PknB_like"/>
    <property type="match status" value="1"/>
</dbReference>
<keyword evidence="7" id="KW-0472">Membrane</keyword>
<dbReference type="PROSITE" id="PS00108">
    <property type="entry name" value="PROTEIN_KINASE_ST"/>
    <property type="match status" value="1"/>
</dbReference>
<keyword evidence="7" id="KW-0812">Transmembrane</keyword>
<geneLocation type="plasmid" evidence="9 10">
    <name>unnamed1</name>
</geneLocation>
<dbReference type="GO" id="GO:0005524">
    <property type="term" value="F:ATP binding"/>
    <property type="evidence" value="ECO:0007669"/>
    <property type="project" value="UniProtKB-UniRule"/>
</dbReference>
<evidence type="ECO:0000313" key="10">
    <source>
        <dbReference type="Proteomes" id="UP000251993"/>
    </source>
</evidence>
<keyword evidence="10" id="KW-1185">Reference proteome</keyword>
<dbReference type="PROSITE" id="PS00107">
    <property type="entry name" value="PROTEIN_KINASE_ATP"/>
    <property type="match status" value="1"/>
</dbReference>
<dbReference type="GO" id="GO:0016020">
    <property type="term" value="C:membrane"/>
    <property type="evidence" value="ECO:0007669"/>
    <property type="project" value="TreeGrafter"/>
</dbReference>
<keyword evidence="9" id="KW-0614">Plasmid</keyword>
<dbReference type="PANTHER" id="PTHR24348">
    <property type="entry name" value="SERINE/THREONINE-PROTEIN KINASE UNC-51-RELATED"/>
    <property type="match status" value="1"/>
</dbReference>
<dbReference type="InterPro" id="IPR017441">
    <property type="entry name" value="Protein_kinase_ATP_BS"/>
</dbReference>
<dbReference type="PANTHER" id="PTHR24348:SF22">
    <property type="entry name" value="NON-SPECIFIC SERINE_THREONINE PROTEIN KINASE"/>
    <property type="match status" value="1"/>
</dbReference>
<dbReference type="InterPro" id="IPR008271">
    <property type="entry name" value="Ser/Thr_kinase_AS"/>
</dbReference>
<feature type="domain" description="Protein kinase" evidence="8">
    <location>
        <begin position="15"/>
        <end position="289"/>
    </location>
</feature>
<evidence type="ECO:0000256" key="3">
    <source>
        <dbReference type="ARBA" id="ARBA00022777"/>
    </source>
</evidence>
<evidence type="ECO:0000256" key="7">
    <source>
        <dbReference type="SAM" id="Phobius"/>
    </source>
</evidence>
<dbReference type="EMBL" id="CP030851">
    <property type="protein sequence ID" value="AXE21786.1"/>
    <property type="molecule type" value="Genomic_DNA"/>
</dbReference>
<dbReference type="InterPro" id="IPR011009">
    <property type="entry name" value="Kinase-like_dom_sf"/>
</dbReference>
<keyword evidence="1" id="KW-0808">Transferase</keyword>
<feature type="region of interest" description="Disordered" evidence="6">
    <location>
        <begin position="283"/>
        <end position="325"/>
    </location>
</feature>
<proteinExistence type="predicted"/>
<dbReference type="Pfam" id="PF00069">
    <property type="entry name" value="Pkinase"/>
    <property type="match status" value="1"/>
</dbReference>
<evidence type="ECO:0000256" key="4">
    <source>
        <dbReference type="ARBA" id="ARBA00022840"/>
    </source>
</evidence>
<keyword evidence="2 5" id="KW-0547">Nucleotide-binding</keyword>
<dbReference type="GO" id="GO:0005776">
    <property type="term" value="C:autophagosome"/>
    <property type="evidence" value="ECO:0007669"/>
    <property type="project" value="TreeGrafter"/>
</dbReference>
<evidence type="ECO:0000256" key="5">
    <source>
        <dbReference type="PROSITE-ProRule" id="PRU10141"/>
    </source>
</evidence>
<organism evidence="9 10">
    <name type="scientific">Runella rosea</name>
    <dbReference type="NCBI Taxonomy" id="2259595"/>
    <lineage>
        <taxon>Bacteria</taxon>
        <taxon>Pseudomonadati</taxon>
        <taxon>Bacteroidota</taxon>
        <taxon>Cytophagia</taxon>
        <taxon>Cytophagales</taxon>
        <taxon>Spirosomataceae</taxon>
        <taxon>Runella</taxon>
    </lineage>
</organism>
<keyword evidence="4 5" id="KW-0067">ATP-binding</keyword>
<dbReference type="OrthoDB" id="9813021at2"/>
<feature type="binding site" evidence="5">
    <location>
        <position position="44"/>
    </location>
    <ligand>
        <name>ATP</name>
        <dbReference type="ChEBI" id="CHEBI:30616"/>
    </ligand>
</feature>
<dbReference type="InterPro" id="IPR045269">
    <property type="entry name" value="Atg1-like"/>
</dbReference>
<accession>A0A344TT15</accession>
<keyword evidence="7" id="KW-1133">Transmembrane helix</keyword>
<dbReference type="RefSeq" id="WP_114070527.1">
    <property type="nucleotide sequence ID" value="NZ_CP030851.1"/>
</dbReference>